<dbReference type="Pfam" id="PF03133">
    <property type="entry name" value="TTL"/>
    <property type="match status" value="1"/>
</dbReference>
<dbReference type="Proteomes" id="UP000008983">
    <property type="component" value="Unassembled WGS sequence"/>
</dbReference>
<dbReference type="OrthoDB" id="286485at2759"/>
<evidence type="ECO:0000256" key="6">
    <source>
        <dbReference type="SAM" id="MobiDB-lite"/>
    </source>
</evidence>
<dbReference type="GO" id="GO:0005737">
    <property type="term" value="C:cytoplasm"/>
    <property type="evidence" value="ECO:0007669"/>
    <property type="project" value="UniProtKB-SubCell"/>
</dbReference>
<evidence type="ECO:0000256" key="1">
    <source>
        <dbReference type="ARBA" id="ARBA00004496"/>
    </source>
</evidence>
<dbReference type="InParanoid" id="G0QT03"/>
<dbReference type="SUPFAM" id="SSF56059">
    <property type="entry name" value="Glutathione synthetase ATP-binding domain-like"/>
    <property type="match status" value="1"/>
</dbReference>
<evidence type="ECO:0000256" key="2">
    <source>
        <dbReference type="ARBA" id="ARBA00022490"/>
    </source>
</evidence>
<dbReference type="GO" id="GO:0070736">
    <property type="term" value="F:protein-glycine ligase activity, initiating"/>
    <property type="evidence" value="ECO:0007669"/>
    <property type="project" value="TreeGrafter"/>
</dbReference>
<keyword evidence="7" id="KW-1133">Transmembrane helix</keyword>
<keyword evidence="4" id="KW-0547">Nucleotide-binding</keyword>
<dbReference type="PANTHER" id="PTHR45870:SF2">
    <property type="entry name" value="TUBULIN MONOGLYCYLASE TTLL3"/>
    <property type="match status" value="1"/>
</dbReference>
<protein>
    <submittedName>
        <fullName evidence="8">Tubulin-tyrosine ligase family protein, putative</fullName>
        <ecNumber evidence="8">6.3.2.25</ecNumber>
    </submittedName>
</protein>
<sequence>MQQIRENQQNDAEYNDLEDENDREQEKQQQANTNNQRKELISPEIIANWKKIRGYPPNQKVYIILGQYQDLRNYLNSEGWIENENQESLIFDLKWVTKMKDVDHVQLLDQQITNHFEKNFNLTSKNGLAKNLRNLIQSENIDFDVFYPRCFDLGDVQEFEDFVEEFKFSHAESVVKQFVQENKNSQTEFNQFQLIQVLVAVYSLIKKTKSILQKINEIVYIYTYIYINIYILYIYIFIYYYFLYYYYIYQQYKLIIFLYQLNQKNNQVPIISAEEWKIINYQCDYVYIRKNQDLCFKIFQKIQEELGITQENILEECHKQLENLKNYDIQTQLNNKNMWIVKPAGLSRGRGIRTFQQLEPLLNYVIGKNVNWVAQKYMENPLTINKKKFDIRQWALVSEWNPLQIFFYDECYIRLCFEDYTADNLENKFVHLANNCISKQAEGFQEKVNETMMCLDDFIEYIKKQENGRDFYNEKIKKQMQNIVINSIKSCKDTMINRKNSFEIYGYDFMVDENYNVWLLEVNSSPSMEHSTRQYKKIQISQIYMK</sequence>
<dbReference type="eggNOG" id="KOG2157">
    <property type="taxonomic scope" value="Eukaryota"/>
</dbReference>
<dbReference type="PROSITE" id="PS51221">
    <property type="entry name" value="TTL"/>
    <property type="match status" value="1"/>
</dbReference>
<dbReference type="AlphaFoldDB" id="G0QT03"/>
<evidence type="ECO:0000313" key="8">
    <source>
        <dbReference type="EMBL" id="EGR31656.1"/>
    </source>
</evidence>
<dbReference type="RefSeq" id="XP_004035142.1">
    <property type="nucleotide sequence ID" value="XM_004035094.1"/>
</dbReference>
<dbReference type="Gene3D" id="3.30.470.20">
    <property type="entry name" value="ATP-grasp fold, B domain"/>
    <property type="match status" value="1"/>
</dbReference>
<organism evidence="8 9">
    <name type="scientific">Ichthyophthirius multifiliis</name>
    <name type="common">White spot disease agent</name>
    <name type="synonym">Ich</name>
    <dbReference type="NCBI Taxonomy" id="5932"/>
    <lineage>
        <taxon>Eukaryota</taxon>
        <taxon>Sar</taxon>
        <taxon>Alveolata</taxon>
        <taxon>Ciliophora</taxon>
        <taxon>Intramacronucleata</taxon>
        <taxon>Oligohymenophorea</taxon>
        <taxon>Hymenostomatida</taxon>
        <taxon>Ophryoglenina</taxon>
        <taxon>Ichthyophthirius</taxon>
    </lineage>
</organism>
<keyword evidence="7" id="KW-0812">Transmembrane</keyword>
<keyword evidence="5" id="KW-0067">ATP-binding</keyword>
<dbReference type="PANTHER" id="PTHR45870">
    <property type="entry name" value="TUBULIN MONOGLYCYLASE TTLL3"/>
    <property type="match status" value="1"/>
</dbReference>
<dbReference type="InterPro" id="IPR004344">
    <property type="entry name" value="TTL/TTLL_fam"/>
</dbReference>
<dbReference type="InterPro" id="IPR051437">
    <property type="entry name" value="TTLL_monoglycylase"/>
</dbReference>
<feature type="compositionally biased region" description="Acidic residues" evidence="6">
    <location>
        <begin position="13"/>
        <end position="23"/>
    </location>
</feature>
<evidence type="ECO:0000256" key="5">
    <source>
        <dbReference type="ARBA" id="ARBA00022840"/>
    </source>
</evidence>
<reference evidence="8 9" key="1">
    <citation type="submission" date="2011-07" db="EMBL/GenBank/DDBJ databases">
        <authorList>
            <person name="Coyne R."/>
            <person name="Brami D."/>
            <person name="Johnson J."/>
            <person name="Hostetler J."/>
            <person name="Hannick L."/>
            <person name="Clark T."/>
            <person name="Cassidy-Hanley D."/>
            <person name="Inman J."/>
        </authorList>
    </citation>
    <scope>NUCLEOTIDE SEQUENCE [LARGE SCALE GENOMIC DNA]</scope>
    <source>
        <strain evidence="8 9">G5</strain>
    </source>
</reference>
<dbReference type="GeneID" id="14907800"/>
<gene>
    <name evidence="8" type="ORF">IMG5_105050</name>
</gene>
<feature type="compositionally biased region" description="Polar residues" evidence="6">
    <location>
        <begin position="1"/>
        <end position="12"/>
    </location>
</feature>
<feature type="region of interest" description="Disordered" evidence="6">
    <location>
        <begin position="1"/>
        <end position="38"/>
    </location>
</feature>
<keyword evidence="7" id="KW-0472">Membrane</keyword>
<proteinExistence type="predicted"/>
<dbReference type="STRING" id="857967.G0QT03"/>
<evidence type="ECO:0000256" key="3">
    <source>
        <dbReference type="ARBA" id="ARBA00022598"/>
    </source>
</evidence>
<dbReference type="EMBL" id="GL983835">
    <property type="protein sequence ID" value="EGR31656.1"/>
    <property type="molecule type" value="Genomic_DNA"/>
</dbReference>
<evidence type="ECO:0000256" key="7">
    <source>
        <dbReference type="SAM" id="Phobius"/>
    </source>
</evidence>
<evidence type="ECO:0000313" key="9">
    <source>
        <dbReference type="Proteomes" id="UP000008983"/>
    </source>
</evidence>
<keyword evidence="2" id="KW-0963">Cytoplasm</keyword>
<dbReference type="GO" id="GO:0005524">
    <property type="term" value="F:ATP binding"/>
    <property type="evidence" value="ECO:0007669"/>
    <property type="project" value="UniProtKB-KW"/>
</dbReference>
<dbReference type="EC" id="6.3.2.25" evidence="8"/>
<dbReference type="OMA" id="RISICFR"/>
<comment type="subcellular location">
    <subcellularLocation>
        <location evidence="1">Cytoplasm</location>
    </subcellularLocation>
</comment>
<feature type="transmembrane region" description="Helical" evidence="7">
    <location>
        <begin position="225"/>
        <end position="247"/>
    </location>
</feature>
<keyword evidence="3 8" id="KW-0436">Ligase</keyword>
<dbReference type="GO" id="GO:0004835">
    <property type="term" value="F:tubulin-tyrosine ligase activity"/>
    <property type="evidence" value="ECO:0007669"/>
    <property type="project" value="UniProtKB-EC"/>
</dbReference>
<dbReference type="GO" id="GO:0015630">
    <property type="term" value="C:microtubule cytoskeleton"/>
    <property type="evidence" value="ECO:0007669"/>
    <property type="project" value="TreeGrafter"/>
</dbReference>
<evidence type="ECO:0000256" key="4">
    <source>
        <dbReference type="ARBA" id="ARBA00022741"/>
    </source>
</evidence>
<accession>G0QT03</accession>
<name>G0QT03_ICHMU</name>
<keyword evidence="9" id="KW-1185">Reference proteome</keyword>